<dbReference type="InterPro" id="IPR050766">
    <property type="entry name" value="Bact_Lucif_Oxidored"/>
</dbReference>
<evidence type="ECO:0000313" key="2">
    <source>
        <dbReference type="EMBL" id="MFC1421242.1"/>
    </source>
</evidence>
<feature type="domain" description="Luciferase-like" evidence="1">
    <location>
        <begin position="8"/>
        <end position="114"/>
    </location>
</feature>
<dbReference type="Proteomes" id="UP001592531">
    <property type="component" value="Unassembled WGS sequence"/>
</dbReference>
<dbReference type="InterPro" id="IPR011251">
    <property type="entry name" value="Luciferase-like_dom"/>
</dbReference>
<sequence>MSDTPLAVLDLVPVSSGSSASQALRNSIDLARQTERFGYRRYWFAEHHLNPGVAGTSPAVVLALTAAATSSIRLDSGAVQLGHRTALSTVEEFGLLDALHPGRFDLGLGRSGGGPPTATRAPALLGGTAVVDGRTPNGLRIPARFDPAPLLRSPRFALHRKLLQQPHAESQDYAEQVADILALIAGSYAVDGVEAHAVPGEGADLQVWILGSSGGTSAETAGANGLRFAANYHVSPATVVEAAEGYRAAFTPSAVLDRPYVSVSADVVVAEDEGTARELATGYGLWVRSIRSGEGAIPFPAPEQARAHVWSDQDRALVQDRVETQFTGTARQVADQLETLRDATGADEIVVTTITHDHADRVASYRLLAEEWAHRA</sequence>
<reference evidence="2 3" key="1">
    <citation type="submission" date="2024-09" db="EMBL/GenBank/DDBJ databases">
        <authorList>
            <person name="Lee S.D."/>
        </authorList>
    </citation>
    <scope>NUCLEOTIDE SEQUENCE [LARGE SCALE GENOMIC DNA]</scope>
    <source>
        <strain evidence="2 3">N8-3</strain>
    </source>
</reference>
<dbReference type="Pfam" id="PF00296">
    <property type="entry name" value="Bac_luciferase"/>
    <property type="match status" value="2"/>
</dbReference>
<dbReference type="Gene3D" id="3.20.20.30">
    <property type="entry name" value="Luciferase-like domain"/>
    <property type="match status" value="1"/>
</dbReference>
<dbReference type="PANTHER" id="PTHR30137:SF6">
    <property type="entry name" value="LUCIFERASE-LIKE MONOOXYGENASE"/>
    <property type="match status" value="1"/>
</dbReference>
<comment type="caution">
    <text evidence="2">The sequence shown here is derived from an EMBL/GenBank/DDBJ whole genome shotgun (WGS) entry which is preliminary data.</text>
</comment>
<dbReference type="SUPFAM" id="SSF51679">
    <property type="entry name" value="Bacterial luciferase-like"/>
    <property type="match status" value="1"/>
</dbReference>
<dbReference type="InterPro" id="IPR036661">
    <property type="entry name" value="Luciferase-like_sf"/>
</dbReference>
<feature type="domain" description="Luciferase-like" evidence="1">
    <location>
        <begin position="186"/>
        <end position="344"/>
    </location>
</feature>
<keyword evidence="3" id="KW-1185">Reference proteome</keyword>
<name>A0ABV6W5F3_9ACTN</name>
<gene>
    <name evidence="2" type="ORF">ACEZDE_32055</name>
</gene>
<evidence type="ECO:0000313" key="3">
    <source>
        <dbReference type="Proteomes" id="UP001592531"/>
    </source>
</evidence>
<organism evidence="2 3">
    <name type="scientific">Streptacidiphilus cavernicola</name>
    <dbReference type="NCBI Taxonomy" id="3342716"/>
    <lineage>
        <taxon>Bacteria</taxon>
        <taxon>Bacillati</taxon>
        <taxon>Actinomycetota</taxon>
        <taxon>Actinomycetes</taxon>
        <taxon>Kitasatosporales</taxon>
        <taxon>Streptomycetaceae</taxon>
        <taxon>Streptacidiphilus</taxon>
    </lineage>
</organism>
<dbReference type="RefSeq" id="WP_380544083.1">
    <property type="nucleotide sequence ID" value="NZ_JBHFAB010000036.1"/>
</dbReference>
<dbReference type="EMBL" id="JBHFAB010000036">
    <property type="protein sequence ID" value="MFC1421242.1"/>
    <property type="molecule type" value="Genomic_DNA"/>
</dbReference>
<evidence type="ECO:0000259" key="1">
    <source>
        <dbReference type="Pfam" id="PF00296"/>
    </source>
</evidence>
<accession>A0ABV6W5F3</accession>
<protein>
    <submittedName>
        <fullName evidence="2">LLM class flavin-dependent oxidoreductase</fullName>
    </submittedName>
</protein>
<dbReference type="PANTHER" id="PTHR30137">
    <property type="entry name" value="LUCIFERASE-LIKE MONOOXYGENASE"/>
    <property type="match status" value="1"/>
</dbReference>
<dbReference type="CDD" id="cd00347">
    <property type="entry name" value="Flavin_utilizing_monoxygenases"/>
    <property type="match status" value="1"/>
</dbReference>
<proteinExistence type="predicted"/>